<keyword evidence="3" id="KW-1185">Reference proteome</keyword>
<feature type="transmembrane region" description="Helical" evidence="1">
    <location>
        <begin position="71"/>
        <end position="89"/>
    </location>
</feature>
<comment type="caution">
    <text evidence="2">The sequence shown here is derived from an EMBL/GenBank/DDBJ whole genome shotgun (WGS) entry which is preliminary data.</text>
</comment>
<evidence type="ECO:0000313" key="3">
    <source>
        <dbReference type="Proteomes" id="UP001500141"/>
    </source>
</evidence>
<dbReference type="Proteomes" id="UP001500141">
    <property type="component" value="Unassembled WGS sequence"/>
</dbReference>
<feature type="transmembrane region" description="Helical" evidence="1">
    <location>
        <begin position="201"/>
        <end position="219"/>
    </location>
</feature>
<accession>A0ABP8ZYF7</accession>
<proteinExistence type="predicted"/>
<reference evidence="3" key="1">
    <citation type="journal article" date="2019" name="Int. J. Syst. Evol. Microbiol.">
        <title>The Global Catalogue of Microorganisms (GCM) 10K type strain sequencing project: providing services to taxonomists for standard genome sequencing and annotation.</title>
        <authorList>
            <consortium name="The Broad Institute Genomics Platform"/>
            <consortium name="The Broad Institute Genome Sequencing Center for Infectious Disease"/>
            <person name="Wu L."/>
            <person name="Ma J."/>
        </authorList>
    </citation>
    <scope>NUCLEOTIDE SEQUENCE [LARGE SCALE GENOMIC DNA]</scope>
    <source>
        <strain evidence="3">JCM 18198</strain>
    </source>
</reference>
<keyword evidence="1" id="KW-0812">Transmembrane</keyword>
<evidence type="ECO:0000256" key="1">
    <source>
        <dbReference type="SAM" id="Phobius"/>
    </source>
</evidence>
<organism evidence="2 3">
    <name type="scientific">Flavobacterium hankyongi</name>
    <dbReference type="NCBI Taxonomy" id="1176532"/>
    <lineage>
        <taxon>Bacteria</taxon>
        <taxon>Pseudomonadati</taxon>
        <taxon>Bacteroidota</taxon>
        <taxon>Flavobacteriia</taxon>
        <taxon>Flavobacteriales</taxon>
        <taxon>Flavobacteriaceae</taxon>
        <taxon>Flavobacterium</taxon>
    </lineage>
</organism>
<gene>
    <name evidence="2" type="ORF">GCM10023230_18520</name>
</gene>
<keyword evidence="1" id="KW-0472">Membrane</keyword>
<keyword evidence="1" id="KW-1133">Transmembrane helix</keyword>
<protein>
    <submittedName>
        <fullName evidence="2">Uncharacterized protein</fullName>
    </submittedName>
</protein>
<evidence type="ECO:0000313" key="2">
    <source>
        <dbReference type="EMBL" id="GAA4768935.1"/>
    </source>
</evidence>
<dbReference type="RefSeq" id="WP_264542151.1">
    <property type="nucleotide sequence ID" value="NZ_BAABIP010000017.1"/>
</dbReference>
<feature type="transmembrane region" description="Helical" evidence="1">
    <location>
        <begin position="20"/>
        <end position="41"/>
    </location>
</feature>
<dbReference type="EMBL" id="BAABIP010000017">
    <property type="protein sequence ID" value="GAA4768935.1"/>
    <property type="molecule type" value="Genomic_DNA"/>
</dbReference>
<sequence length="222" mass="25198">MTENLKYFSKLSLSAIISFLKINILGSISTVVVTIIGFIILTKNINAGNSGHVSAIPFLVMTFFSRPIGSILWYIIALGSPFLFFALGNKYILTKLANKIIVDKSDTLISPALDKFLNKLKAKQPNSVKSVADYSMAKLKLIENIKKDETENKWLKRIIVFGMKKVKMDDVDFNKEGQNFHDILKLKTIEKLKDISEPNKNILWLIIALQWALLAFIWLTKF</sequence>
<name>A0ABP8ZYF7_9FLAO</name>